<comment type="caution">
    <text evidence="2">The sequence shown here is derived from an EMBL/GenBank/DDBJ whole genome shotgun (WGS) entry which is preliminary data.</text>
</comment>
<keyword evidence="1" id="KW-0812">Transmembrane</keyword>
<dbReference type="AlphaFoldDB" id="A0A9X1CQV7"/>
<proteinExistence type="predicted"/>
<reference evidence="2" key="1">
    <citation type="submission" date="2021-04" db="EMBL/GenBank/DDBJ databases">
        <title>Genomic characterization of endocarditis-associated Neisseria elongata subsp. nitroreducens.</title>
        <authorList>
            <person name="Schorner M."/>
            <person name="Passarelli-Araujo H."/>
            <person name="Scheffer M."/>
            <person name="Barazzetti F."/>
            <person name="Martins J."/>
            <person name="Machado H."/>
            <person name="Palmeiro J."/>
            <person name="Bazzo M."/>
        </authorList>
    </citation>
    <scope>NUCLEOTIDE SEQUENCE</scope>
    <source>
        <strain evidence="2">Nel_M001</strain>
    </source>
</reference>
<evidence type="ECO:0000256" key="1">
    <source>
        <dbReference type="SAM" id="Phobius"/>
    </source>
</evidence>
<protein>
    <submittedName>
        <fullName evidence="2">Cytochrome B</fullName>
    </submittedName>
</protein>
<dbReference type="Proteomes" id="UP000708805">
    <property type="component" value="Unassembled WGS sequence"/>
</dbReference>
<evidence type="ECO:0000313" key="2">
    <source>
        <dbReference type="EMBL" id="MBS9339782.1"/>
    </source>
</evidence>
<gene>
    <name evidence="2" type="ORF">J8641_02875</name>
</gene>
<keyword evidence="1" id="KW-0472">Membrane</keyword>
<feature type="transmembrane region" description="Helical" evidence="1">
    <location>
        <begin position="30"/>
        <end position="51"/>
    </location>
</feature>
<organism evidence="2 3">
    <name type="scientific">Neisseria elongata subsp. nitroreducens</name>
    <dbReference type="NCBI Taxonomy" id="90367"/>
    <lineage>
        <taxon>Bacteria</taxon>
        <taxon>Pseudomonadati</taxon>
        <taxon>Pseudomonadota</taxon>
        <taxon>Betaproteobacteria</taxon>
        <taxon>Neisseriales</taxon>
        <taxon>Neisseriaceae</taxon>
        <taxon>Neisseria</taxon>
    </lineage>
</organism>
<feature type="transmembrane region" description="Helical" evidence="1">
    <location>
        <begin position="135"/>
        <end position="156"/>
    </location>
</feature>
<accession>A0A9X1CQV7</accession>
<sequence>MMNKFNRKMVDSMLGRQDERERLETYERMAVCYAYLYWGSILVGLGSWIMGWKDGEAAWGLWFLLGLPLHGWAKVSWSECNDLSPTVISPSEKITPETAKGILRRALKNSLIFSGGFCATFFVMLKMLNPEAPNLLILFFVGLIFLFMVVGFYCSADMKVKKVLREPPREDKGAEEDED</sequence>
<evidence type="ECO:0000313" key="3">
    <source>
        <dbReference type="Proteomes" id="UP000708805"/>
    </source>
</evidence>
<keyword evidence="1" id="KW-1133">Transmembrane helix</keyword>
<dbReference type="EMBL" id="JAGJWT010000002">
    <property type="protein sequence ID" value="MBS9339782.1"/>
    <property type="molecule type" value="Genomic_DNA"/>
</dbReference>
<name>A0A9X1CQV7_NEIEL</name>